<keyword evidence="2" id="KW-0472">Membrane</keyword>
<name>A0A3N4L1H5_9PEZI</name>
<keyword evidence="4" id="KW-1185">Reference proteome</keyword>
<protein>
    <submittedName>
        <fullName evidence="3">Uncharacterized protein</fullName>
    </submittedName>
</protein>
<dbReference type="EMBL" id="ML119108">
    <property type="protein sequence ID" value="RPB16666.1"/>
    <property type="molecule type" value="Genomic_DNA"/>
</dbReference>
<sequence length="362" mass="41798">MTGFLVSPNYKPLELEQRDHEISLIAWGFTLGFGYLVAWKGYKQTSRIPRRKRFKSMYFWLIWGEIIAVFGYGCLTWLHVSEYAGPSLWLFLGIWVFWMVQTNTQSQIIINRIAVIIVDKRQIKLVRRWVFAIITVLCFISAFTWIGASLQINSRFIRGEEVHTRLEGVIFIIIDIFLNVYFIKSVKKHLLEAGLEKYRPLTNFVIGIICISIGIDMLVVGMMSYHNPRIWLQFHPLGFIVKLNIELSMADLIRKIARKNDLGMINKPFELSQNNAFSDFNFEMQRDTTNSTISKPPEVLLDIDSLRSRNISTTGSSSDQATSSTAAAATYPGTGAGDDRLPEERDWEKMQKRRHSYMSCLR</sequence>
<feature type="compositionally biased region" description="Basic and acidic residues" evidence="1">
    <location>
        <begin position="337"/>
        <end position="350"/>
    </location>
</feature>
<dbReference type="PANTHER" id="PTHR35179:SF1">
    <property type="entry name" value="INTEGRAL MEMBRANE PROTEIN"/>
    <property type="match status" value="1"/>
</dbReference>
<dbReference type="OrthoDB" id="5334383at2759"/>
<feature type="transmembrane region" description="Helical" evidence="2">
    <location>
        <begin position="58"/>
        <end position="80"/>
    </location>
</feature>
<dbReference type="Proteomes" id="UP000277580">
    <property type="component" value="Unassembled WGS sequence"/>
</dbReference>
<feature type="transmembrane region" description="Helical" evidence="2">
    <location>
        <begin position="166"/>
        <end position="183"/>
    </location>
</feature>
<feature type="transmembrane region" description="Helical" evidence="2">
    <location>
        <begin position="125"/>
        <end position="146"/>
    </location>
</feature>
<proteinExistence type="predicted"/>
<keyword evidence="2" id="KW-1133">Transmembrane helix</keyword>
<accession>A0A3N4L1H5</accession>
<keyword evidence="2" id="KW-0812">Transmembrane</keyword>
<evidence type="ECO:0000256" key="1">
    <source>
        <dbReference type="SAM" id="MobiDB-lite"/>
    </source>
</evidence>
<organism evidence="3 4">
    <name type="scientific">Morchella conica CCBAS932</name>
    <dbReference type="NCBI Taxonomy" id="1392247"/>
    <lineage>
        <taxon>Eukaryota</taxon>
        <taxon>Fungi</taxon>
        <taxon>Dikarya</taxon>
        <taxon>Ascomycota</taxon>
        <taxon>Pezizomycotina</taxon>
        <taxon>Pezizomycetes</taxon>
        <taxon>Pezizales</taxon>
        <taxon>Morchellaceae</taxon>
        <taxon>Morchella</taxon>
    </lineage>
</organism>
<gene>
    <name evidence="3" type="ORF">P167DRAFT_562190</name>
</gene>
<feature type="compositionally biased region" description="Low complexity" evidence="1">
    <location>
        <begin position="312"/>
        <end position="333"/>
    </location>
</feature>
<reference evidence="3 4" key="1">
    <citation type="journal article" date="2018" name="Nat. Ecol. Evol.">
        <title>Pezizomycetes genomes reveal the molecular basis of ectomycorrhizal truffle lifestyle.</title>
        <authorList>
            <person name="Murat C."/>
            <person name="Payen T."/>
            <person name="Noel B."/>
            <person name="Kuo A."/>
            <person name="Morin E."/>
            <person name="Chen J."/>
            <person name="Kohler A."/>
            <person name="Krizsan K."/>
            <person name="Balestrini R."/>
            <person name="Da Silva C."/>
            <person name="Montanini B."/>
            <person name="Hainaut M."/>
            <person name="Levati E."/>
            <person name="Barry K.W."/>
            <person name="Belfiori B."/>
            <person name="Cichocki N."/>
            <person name="Clum A."/>
            <person name="Dockter R.B."/>
            <person name="Fauchery L."/>
            <person name="Guy J."/>
            <person name="Iotti M."/>
            <person name="Le Tacon F."/>
            <person name="Lindquist E.A."/>
            <person name="Lipzen A."/>
            <person name="Malagnac F."/>
            <person name="Mello A."/>
            <person name="Molinier V."/>
            <person name="Miyauchi S."/>
            <person name="Poulain J."/>
            <person name="Riccioni C."/>
            <person name="Rubini A."/>
            <person name="Sitrit Y."/>
            <person name="Splivallo R."/>
            <person name="Traeger S."/>
            <person name="Wang M."/>
            <person name="Zifcakova L."/>
            <person name="Wipf D."/>
            <person name="Zambonelli A."/>
            <person name="Paolocci F."/>
            <person name="Nowrousian M."/>
            <person name="Ottonello S."/>
            <person name="Baldrian P."/>
            <person name="Spatafora J.W."/>
            <person name="Henrissat B."/>
            <person name="Nagy L.G."/>
            <person name="Aury J.M."/>
            <person name="Wincker P."/>
            <person name="Grigoriev I.V."/>
            <person name="Bonfante P."/>
            <person name="Martin F.M."/>
        </authorList>
    </citation>
    <scope>NUCLEOTIDE SEQUENCE [LARGE SCALE GENOMIC DNA]</scope>
    <source>
        <strain evidence="3 4">CCBAS932</strain>
    </source>
</reference>
<dbReference type="AlphaFoldDB" id="A0A3N4L1H5"/>
<dbReference type="PANTHER" id="PTHR35179">
    <property type="entry name" value="PROTEIN CBG02620"/>
    <property type="match status" value="1"/>
</dbReference>
<feature type="transmembrane region" description="Helical" evidence="2">
    <location>
        <begin position="20"/>
        <end position="38"/>
    </location>
</feature>
<dbReference type="InParanoid" id="A0A3N4L1H5"/>
<evidence type="ECO:0000256" key="2">
    <source>
        <dbReference type="SAM" id="Phobius"/>
    </source>
</evidence>
<feature type="region of interest" description="Disordered" evidence="1">
    <location>
        <begin position="311"/>
        <end position="362"/>
    </location>
</feature>
<feature type="transmembrane region" description="Helical" evidence="2">
    <location>
        <begin position="204"/>
        <end position="224"/>
    </location>
</feature>
<evidence type="ECO:0000313" key="3">
    <source>
        <dbReference type="EMBL" id="RPB16666.1"/>
    </source>
</evidence>
<evidence type="ECO:0000313" key="4">
    <source>
        <dbReference type="Proteomes" id="UP000277580"/>
    </source>
</evidence>